<keyword evidence="2" id="KW-0805">Transcription regulation</keyword>
<evidence type="ECO:0000313" key="7">
    <source>
        <dbReference type="Proteomes" id="UP001430804"/>
    </source>
</evidence>
<keyword evidence="7" id="KW-1185">Reference proteome</keyword>
<name>A0ABS6WJJ9_9HYPH</name>
<organism evidence="6 7">
    <name type="scientific">Pseudohoeflea coraliihabitans</name>
    <dbReference type="NCBI Taxonomy" id="2860393"/>
    <lineage>
        <taxon>Bacteria</taxon>
        <taxon>Pseudomonadati</taxon>
        <taxon>Pseudomonadota</taxon>
        <taxon>Alphaproteobacteria</taxon>
        <taxon>Hyphomicrobiales</taxon>
        <taxon>Rhizobiaceae</taxon>
        <taxon>Pseudohoeflea</taxon>
    </lineage>
</organism>
<gene>
    <name evidence="6" type="ORF">KY465_00865</name>
</gene>
<evidence type="ECO:0000256" key="2">
    <source>
        <dbReference type="ARBA" id="ARBA00023015"/>
    </source>
</evidence>
<comment type="caution">
    <text evidence="6">The sequence shown here is derived from an EMBL/GenBank/DDBJ whole genome shotgun (WGS) entry which is preliminary data.</text>
</comment>
<evidence type="ECO:0000313" key="6">
    <source>
        <dbReference type="EMBL" id="MBW3095823.1"/>
    </source>
</evidence>
<dbReference type="Pfam" id="PF00126">
    <property type="entry name" value="HTH_1"/>
    <property type="match status" value="1"/>
</dbReference>
<evidence type="ECO:0000256" key="1">
    <source>
        <dbReference type="ARBA" id="ARBA00009437"/>
    </source>
</evidence>
<evidence type="ECO:0000256" key="3">
    <source>
        <dbReference type="ARBA" id="ARBA00023125"/>
    </source>
</evidence>
<reference evidence="6" key="1">
    <citation type="submission" date="2021-07" db="EMBL/GenBank/DDBJ databases">
        <title>Pseudohoeflea marina sp. nov. a polyhydroxyalcanoate-producing bacterium.</title>
        <authorList>
            <person name="Zheng W."/>
            <person name="Yu S."/>
            <person name="Huang Y."/>
        </authorList>
    </citation>
    <scope>NUCLEOTIDE SEQUENCE</scope>
    <source>
        <strain evidence="6">DP4N28-3</strain>
    </source>
</reference>
<dbReference type="Proteomes" id="UP001430804">
    <property type="component" value="Unassembled WGS sequence"/>
</dbReference>
<evidence type="ECO:0000259" key="5">
    <source>
        <dbReference type="PROSITE" id="PS50931"/>
    </source>
</evidence>
<dbReference type="RefSeq" id="WP_219157468.1">
    <property type="nucleotide sequence ID" value="NZ_JAHWQX010000001.1"/>
</dbReference>
<dbReference type="PANTHER" id="PTHR30126:SF39">
    <property type="entry name" value="HTH-TYPE TRANSCRIPTIONAL REGULATOR CYSL"/>
    <property type="match status" value="1"/>
</dbReference>
<keyword evidence="3" id="KW-0238">DNA-binding</keyword>
<keyword evidence="4" id="KW-0804">Transcription</keyword>
<dbReference type="InterPro" id="IPR005119">
    <property type="entry name" value="LysR_subst-bd"/>
</dbReference>
<dbReference type="EMBL" id="JAHWQX010000001">
    <property type="protein sequence ID" value="MBW3095823.1"/>
    <property type="molecule type" value="Genomic_DNA"/>
</dbReference>
<proteinExistence type="inferred from homology"/>
<accession>A0ABS6WJJ9</accession>
<evidence type="ECO:0000256" key="4">
    <source>
        <dbReference type="ARBA" id="ARBA00023163"/>
    </source>
</evidence>
<protein>
    <submittedName>
        <fullName evidence="6">LysR family transcriptional regulator</fullName>
    </submittedName>
</protein>
<sequence>MTLDQIRIFIAVAERLHVTRASEALHLTQSAVSASIASLERQYNVQLFRRVGRGIHLTEAGSIFLEEARALVAHADSTRLSLSDLGAETRGRIRIHASQTVANYWLPPFLVQLHERHPGIEIKLKVGNTSEVAKAVHDLSADIGFVEGEITEGGLDRHQVASDDLVMFMRKEHPLSQRSWIGPRDYRGQKWILREVGSGTRSAFIAHLERLGMSADELDIIFDLPSNEAVLAAVASSECVTVLSRRAASGATAFGRLKMVPLQKAHRAFAMLLHPEKRRTRAVAALVDFIKAS</sequence>
<feature type="domain" description="HTH lysR-type" evidence="5">
    <location>
        <begin position="1"/>
        <end position="58"/>
    </location>
</feature>
<comment type="similarity">
    <text evidence="1">Belongs to the LysR transcriptional regulatory family.</text>
</comment>
<dbReference type="PROSITE" id="PS50931">
    <property type="entry name" value="HTH_LYSR"/>
    <property type="match status" value="1"/>
</dbReference>
<dbReference type="PANTHER" id="PTHR30126">
    <property type="entry name" value="HTH-TYPE TRANSCRIPTIONAL REGULATOR"/>
    <property type="match status" value="1"/>
</dbReference>
<dbReference type="Pfam" id="PF03466">
    <property type="entry name" value="LysR_substrate"/>
    <property type="match status" value="1"/>
</dbReference>
<dbReference type="InterPro" id="IPR000847">
    <property type="entry name" value="LysR_HTH_N"/>
</dbReference>